<accession>A0AA40EKN5</accession>
<organism evidence="2 3">
    <name type="scientific">Schizothecium vesticola</name>
    <dbReference type="NCBI Taxonomy" id="314040"/>
    <lineage>
        <taxon>Eukaryota</taxon>
        <taxon>Fungi</taxon>
        <taxon>Dikarya</taxon>
        <taxon>Ascomycota</taxon>
        <taxon>Pezizomycotina</taxon>
        <taxon>Sordariomycetes</taxon>
        <taxon>Sordariomycetidae</taxon>
        <taxon>Sordariales</taxon>
        <taxon>Schizotheciaceae</taxon>
        <taxon>Schizothecium</taxon>
    </lineage>
</organism>
<dbReference type="PANTHER" id="PTHR42093:SF1">
    <property type="match status" value="1"/>
</dbReference>
<sequence>MASDDDYLAFLNKANQDPSEGRATTTATDTNSPFKITSAGVAVPRVLQALTRREDLVYVSDADEPFFPVALRFGGGQGGGGGLPDEEEFAKLIGHEAPEKAEVEILDPVDWDAQGQYTEVVDAVREAGRGSDVRVYRVGRDGVRVEYWVVTWVEGDGGAVVGVKALGVES</sequence>
<dbReference type="InterPro" id="IPR056539">
    <property type="entry name" value="NuiA-like"/>
</dbReference>
<name>A0AA40EKN5_9PEZI</name>
<feature type="region of interest" description="Disordered" evidence="1">
    <location>
        <begin position="13"/>
        <end position="32"/>
    </location>
</feature>
<evidence type="ECO:0000313" key="3">
    <source>
        <dbReference type="Proteomes" id="UP001172155"/>
    </source>
</evidence>
<reference evidence="2" key="1">
    <citation type="submission" date="2023-06" db="EMBL/GenBank/DDBJ databases">
        <title>Genome-scale phylogeny and comparative genomics of the fungal order Sordariales.</title>
        <authorList>
            <consortium name="Lawrence Berkeley National Laboratory"/>
            <person name="Hensen N."/>
            <person name="Bonometti L."/>
            <person name="Westerberg I."/>
            <person name="Brannstrom I.O."/>
            <person name="Guillou S."/>
            <person name="Cros-Aarteil S."/>
            <person name="Calhoun S."/>
            <person name="Haridas S."/>
            <person name="Kuo A."/>
            <person name="Mondo S."/>
            <person name="Pangilinan J."/>
            <person name="Riley R."/>
            <person name="LaButti K."/>
            <person name="Andreopoulos B."/>
            <person name="Lipzen A."/>
            <person name="Chen C."/>
            <person name="Yanf M."/>
            <person name="Daum C."/>
            <person name="Ng V."/>
            <person name="Clum A."/>
            <person name="Steindorff A."/>
            <person name="Ohm R."/>
            <person name="Martin F."/>
            <person name="Silar P."/>
            <person name="Natvig D."/>
            <person name="Lalanne C."/>
            <person name="Gautier V."/>
            <person name="Ament-velasquez S.L."/>
            <person name="Kruys A."/>
            <person name="Hutchinson M.I."/>
            <person name="Powell A.J."/>
            <person name="Barry K."/>
            <person name="Miller A.N."/>
            <person name="Grigoriev I.V."/>
            <person name="Debuchy R."/>
            <person name="Gladieux P."/>
            <person name="Thoren M.H."/>
            <person name="Johannesson H."/>
        </authorList>
    </citation>
    <scope>NUCLEOTIDE SEQUENCE</scope>
    <source>
        <strain evidence="2">SMH3187-1</strain>
    </source>
</reference>
<proteinExistence type="predicted"/>
<evidence type="ECO:0000256" key="1">
    <source>
        <dbReference type="SAM" id="MobiDB-lite"/>
    </source>
</evidence>
<dbReference type="PANTHER" id="PTHR42093">
    <property type="match status" value="1"/>
</dbReference>
<dbReference type="Pfam" id="PF23151">
    <property type="entry name" value="NuiA_2"/>
    <property type="match status" value="1"/>
</dbReference>
<evidence type="ECO:0000313" key="2">
    <source>
        <dbReference type="EMBL" id="KAK0741035.1"/>
    </source>
</evidence>
<dbReference type="AlphaFoldDB" id="A0AA40EKN5"/>
<protein>
    <submittedName>
        <fullName evidence="2">Uncharacterized protein</fullName>
    </submittedName>
</protein>
<comment type="caution">
    <text evidence="2">The sequence shown here is derived from an EMBL/GenBank/DDBJ whole genome shotgun (WGS) entry which is preliminary data.</text>
</comment>
<dbReference type="EMBL" id="JAUKUD010000006">
    <property type="protein sequence ID" value="KAK0741035.1"/>
    <property type="molecule type" value="Genomic_DNA"/>
</dbReference>
<dbReference type="Proteomes" id="UP001172155">
    <property type="component" value="Unassembled WGS sequence"/>
</dbReference>
<keyword evidence="3" id="KW-1185">Reference proteome</keyword>
<gene>
    <name evidence="2" type="ORF">B0T18DRAFT_432234</name>
</gene>